<feature type="region of interest" description="Disordered" evidence="6">
    <location>
        <begin position="801"/>
        <end position="838"/>
    </location>
</feature>
<organism evidence="8 9">
    <name type="scientific">Coniochaeta ligniaria NRRL 30616</name>
    <dbReference type="NCBI Taxonomy" id="1408157"/>
    <lineage>
        <taxon>Eukaryota</taxon>
        <taxon>Fungi</taxon>
        <taxon>Dikarya</taxon>
        <taxon>Ascomycota</taxon>
        <taxon>Pezizomycotina</taxon>
        <taxon>Sordariomycetes</taxon>
        <taxon>Sordariomycetidae</taxon>
        <taxon>Coniochaetales</taxon>
        <taxon>Coniochaetaceae</taxon>
        <taxon>Coniochaeta</taxon>
    </lineage>
</organism>
<dbReference type="GO" id="GO:0003677">
    <property type="term" value="F:DNA binding"/>
    <property type="evidence" value="ECO:0007669"/>
    <property type="project" value="InterPro"/>
</dbReference>
<dbReference type="GO" id="GO:0008270">
    <property type="term" value="F:zinc ion binding"/>
    <property type="evidence" value="ECO:0007669"/>
    <property type="project" value="InterPro"/>
</dbReference>
<evidence type="ECO:0000313" key="8">
    <source>
        <dbReference type="EMBL" id="OIW31883.1"/>
    </source>
</evidence>
<dbReference type="OrthoDB" id="5370478at2759"/>
<keyword evidence="2" id="KW-0479">Metal-binding</keyword>
<dbReference type="CDD" id="cd00067">
    <property type="entry name" value="GAL4"/>
    <property type="match status" value="1"/>
</dbReference>
<evidence type="ECO:0000256" key="3">
    <source>
        <dbReference type="ARBA" id="ARBA00023015"/>
    </source>
</evidence>
<dbReference type="GO" id="GO:0000981">
    <property type="term" value="F:DNA-binding transcription factor activity, RNA polymerase II-specific"/>
    <property type="evidence" value="ECO:0007669"/>
    <property type="project" value="InterPro"/>
</dbReference>
<evidence type="ECO:0000313" key="9">
    <source>
        <dbReference type="Proteomes" id="UP000182658"/>
    </source>
</evidence>
<dbReference type="Proteomes" id="UP000182658">
    <property type="component" value="Unassembled WGS sequence"/>
</dbReference>
<evidence type="ECO:0000256" key="5">
    <source>
        <dbReference type="ARBA" id="ARBA00023242"/>
    </source>
</evidence>
<evidence type="ECO:0000256" key="2">
    <source>
        <dbReference type="ARBA" id="ARBA00022723"/>
    </source>
</evidence>
<name>A0A1J7IXH3_9PEZI</name>
<dbReference type="GO" id="GO:0006351">
    <property type="term" value="P:DNA-templated transcription"/>
    <property type="evidence" value="ECO:0007669"/>
    <property type="project" value="InterPro"/>
</dbReference>
<feature type="compositionally biased region" description="Low complexity" evidence="6">
    <location>
        <begin position="32"/>
        <end position="45"/>
    </location>
</feature>
<dbReference type="Gene3D" id="4.10.240.10">
    <property type="entry name" value="Zn(2)-C6 fungal-type DNA-binding domain"/>
    <property type="match status" value="1"/>
</dbReference>
<dbReference type="InParanoid" id="A0A1J7IXH3"/>
<feature type="region of interest" description="Disordered" evidence="6">
    <location>
        <begin position="196"/>
        <end position="232"/>
    </location>
</feature>
<evidence type="ECO:0000256" key="6">
    <source>
        <dbReference type="SAM" id="MobiDB-lite"/>
    </source>
</evidence>
<dbReference type="STRING" id="1408157.A0A1J7IXH3"/>
<dbReference type="SMART" id="SM00906">
    <property type="entry name" value="Fungal_trans"/>
    <property type="match status" value="1"/>
</dbReference>
<sequence>MYGTPFWTCAPWQHTGNSYTVSGSASDPSAGTISSQRTSIQSILSPPDPADLDETYYTTGKRKFEDAFAQPAPGDSPSIPPAKLSPQPYTTSERPKNRQPLPSSSGRTSLAEAAIRAAPLAPASVASTAEDETVVRRASTMMATGDDKKAKRAPLRSSIACLRCRKSKIKCDNHGPNGPCDTCLKAGKKCEYPDVTPLPAKRPEPPSAGRSEHAGPERKRVKKIEESSRPEGSDAAAFAEEILSANYLSPTVWSQVFDLYRLHFATELPFLHLASLKDKMGGKFRARASETSPETNLVLLGILTLTARFHPDLVKYVANSRGPVPGSAKTRPVQVSTDASAASDYFARALVTALGPLRVCVSVASIERVQAFLMLGLYEWTEARAKTGGLGAWMYVGLAIRMAQALRLGSGNKEDASSPRRSRAIGQVSRASVSSSQTIVDREIRRRTMFSCLILDRMLACGKERVSTIRSEDLQIQLPCSEVSFDLSENVVTSFLKPDDGEPRQGPAKGDSVLGCFIRLVDIWGEISKFCHAGGRLSEKKGVAPWHETSRFRQLRQNLSDFYTDLPEVFQLSTGNYHRHENHQASSVYVSLHMLGSLCSMMLHREYIPFIPIRCVGPTGPLDEPTFPPSEFKVPDGFWEESAEQVFQAAKDIVELIELCGDKLPMSSLVMFSVWTASFVGIYAHHFPQMDQKGHMLGREYEEAKETGQPIDIKVSGPTSVAYQTLNRMSSWLNLAATYTRYFRDMDRLYCDVKEQFARFEKKNQFLAGHTGAGKLSLRLGGGGGGLEEWKVHGLKVVNNGSILPDPERPDAFDDQSDRGSSVGLDNQNLPNPVRTPKSIVSGSFTAINSGSNKSAAQADARVQTDMPLPLEGTRPTDTVNWRGNGGYQASSSFHYPQQQQSPTRPDLVYVTAPPSSRMDLDGKAAETTAYVNNERDFYHFYGTWEHGPWHRAAPGGIESLANFDIATPQVLLDSMDAFMTQQVGTLD</sequence>
<keyword evidence="3" id="KW-0805">Transcription regulation</keyword>
<comment type="subcellular location">
    <subcellularLocation>
        <location evidence="1">Nucleus</location>
    </subcellularLocation>
</comment>
<dbReference type="SUPFAM" id="SSF57701">
    <property type="entry name" value="Zn2/Cys6 DNA-binding domain"/>
    <property type="match status" value="1"/>
</dbReference>
<accession>A0A1J7IXH3</accession>
<feature type="region of interest" description="Disordered" evidence="6">
    <location>
        <begin position="20"/>
        <end position="109"/>
    </location>
</feature>
<evidence type="ECO:0000259" key="7">
    <source>
        <dbReference type="PROSITE" id="PS50048"/>
    </source>
</evidence>
<dbReference type="PROSITE" id="PS00463">
    <property type="entry name" value="ZN2_CY6_FUNGAL_1"/>
    <property type="match status" value="1"/>
</dbReference>
<keyword evidence="5" id="KW-0539">Nucleus</keyword>
<feature type="compositionally biased region" description="Basic and acidic residues" evidence="6">
    <location>
        <begin position="806"/>
        <end position="818"/>
    </location>
</feature>
<dbReference type="SMART" id="SM00066">
    <property type="entry name" value="GAL4"/>
    <property type="match status" value="1"/>
</dbReference>
<reference evidence="8 9" key="1">
    <citation type="submission" date="2016-10" db="EMBL/GenBank/DDBJ databases">
        <title>Draft genome sequence of Coniochaeta ligniaria NRRL30616, a lignocellulolytic fungus for bioabatement of inhibitors in plant biomass hydrolysates.</title>
        <authorList>
            <consortium name="DOE Joint Genome Institute"/>
            <person name="Jimenez D.J."/>
            <person name="Hector R.E."/>
            <person name="Riley R."/>
            <person name="Sun H."/>
            <person name="Grigoriev I.V."/>
            <person name="Van Elsas J.D."/>
            <person name="Nichols N.N."/>
        </authorList>
    </citation>
    <scope>NUCLEOTIDE SEQUENCE [LARGE SCALE GENOMIC DNA]</scope>
    <source>
        <strain evidence="8 9">NRRL 30616</strain>
    </source>
</reference>
<dbReference type="PANTHER" id="PTHR47338:SF5">
    <property type="entry name" value="ZN(II)2CYS6 TRANSCRIPTION FACTOR (EUROFUNG)"/>
    <property type="match status" value="1"/>
</dbReference>
<evidence type="ECO:0000256" key="4">
    <source>
        <dbReference type="ARBA" id="ARBA00023163"/>
    </source>
</evidence>
<dbReference type="Pfam" id="PF04082">
    <property type="entry name" value="Fungal_trans"/>
    <property type="match status" value="1"/>
</dbReference>
<feature type="compositionally biased region" description="Polar residues" evidence="6">
    <location>
        <begin position="20"/>
        <end position="31"/>
    </location>
</feature>
<keyword evidence="4" id="KW-0804">Transcription</keyword>
<dbReference type="InterPro" id="IPR036864">
    <property type="entry name" value="Zn2-C6_fun-type_DNA-bd_sf"/>
</dbReference>
<evidence type="ECO:0000256" key="1">
    <source>
        <dbReference type="ARBA" id="ARBA00004123"/>
    </source>
</evidence>
<dbReference type="InterPro" id="IPR050815">
    <property type="entry name" value="TF_fung"/>
</dbReference>
<proteinExistence type="predicted"/>
<feature type="domain" description="Zn(2)-C6 fungal-type" evidence="7">
    <location>
        <begin position="160"/>
        <end position="192"/>
    </location>
</feature>
<protein>
    <recommendedName>
        <fullName evidence="7">Zn(2)-C6 fungal-type domain-containing protein</fullName>
    </recommendedName>
</protein>
<dbReference type="Pfam" id="PF00172">
    <property type="entry name" value="Zn_clus"/>
    <property type="match status" value="1"/>
</dbReference>
<dbReference type="EMBL" id="KV875095">
    <property type="protein sequence ID" value="OIW31883.1"/>
    <property type="molecule type" value="Genomic_DNA"/>
</dbReference>
<feature type="compositionally biased region" description="Basic and acidic residues" evidence="6">
    <location>
        <begin position="210"/>
        <end position="232"/>
    </location>
</feature>
<dbReference type="CDD" id="cd12148">
    <property type="entry name" value="fungal_TF_MHR"/>
    <property type="match status" value="1"/>
</dbReference>
<keyword evidence="9" id="KW-1185">Reference proteome</keyword>
<dbReference type="GO" id="GO:0005634">
    <property type="term" value="C:nucleus"/>
    <property type="evidence" value="ECO:0007669"/>
    <property type="project" value="UniProtKB-SubCell"/>
</dbReference>
<dbReference type="InterPro" id="IPR007219">
    <property type="entry name" value="XnlR_reg_dom"/>
</dbReference>
<dbReference type="AlphaFoldDB" id="A0A1J7IXH3"/>
<dbReference type="PROSITE" id="PS50048">
    <property type="entry name" value="ZN2_CY6_FUNGAL_2"/>
    <property type="match status" value="1"/>
</dbReference>
<dbReference type="InterPro" id="IPR001138">
    <property type="entry name" value="Zn2Cys6_DnaBD"/>
</dbReference>
<gene>
    <name evidence="8" type="ORF">CONLIGDRAFT_678327</name>
</gene>
<dbReference type="PANTHER" id="PTHR47338">
    <property type="entry name" value="ZN(II)2CYS6 TRANSCRIPTION FACTOR (EUROFUNG)-RELATED"/>
    <property type="match status" value="1"/>
</dbReference>